<dbReference type="AlphaFoldDB" id="A0A0M4DTA8"/>
<dbReference type="KEGG" id="spri:SPRI_3956"/>
<evidence type="ECO:0000259" key="5">
    <source>
        <dbReference type="Pfam" id="PF13649"/>
    </source>
</evidence>
<evidence type="ECO:0000313" key="7">
    <source>
        <dbReference type="Proteomes" id="UP000060513"/>
    </source>
</evidence>
<dbReference type="PATRIC" id="fig|38300.4.peg.4153"/>
<keyword evidence="3" id="KW-0949">S-adenosyl-L-methionine</keyword>
<organism evidence="6">
    <name type="scientific">Streptomyces pristinaespiralis</name>
    <dbReference type="NCBI Taxonomy" id="38300"/>
    <lineage>
        <taxon>Bacteria</taxon>
        <taxon>Bacillati</taxon>
        <taxon>Actinomycetota</taxon>
        <taxon>Actinomycetes</taxon>
        <taxon>Kitasatosporales</taxon>
        <taxon>Streptomycetaceae</taxon>
        <taxon>Streptomyces</taxon>
    </lineage>
</organism>
<evidence type="ECO:0000313" key="6">
    <source>
        <dbReference type="EMBL" id="ALC22262.1"/>
    </source>
</evidence>
<dbReference type="Gene3D" id="3.40.50.150">
    <property type="entry name" value="Vaccinia Virus protein VP39"/>
    <property type="match status" value="1"/>
</dbReference>
<dbReference type="InterPro" id="IPR041698">
    <property type="entry name" value="Methyltransf_25"/>
</dbReference>
<accession>A0A0M4DTA8</accession>
<evidence type="ECO:0000256" key="2">
    <source>
        <dbReference type="ARBA" id="ARBA00022679"/>
    </source>
</evidence>
<evidence type="ECO:0000256" key="4">
    <source>
        <dbReference type="SAM" id="MobiDB-lite"/>
    </source>
</evidence>
<name>A0A0M4DTA8_STRPR</name>
<dbReference type="Proteomes" id="UP000060513">
    <property type="component" value="Chromosome"/>
</dbReference>
<protein>
    <submittedName>
        <fullName evidence="6">Methyltransferase</fullName>
    </submittedName>
</protein>
<gene>
    <name evidence="6" type="ORF">SPRI_3956</name>
</gene>
<reference evidence="6 7" key="1">
    <citation type="submission" date="2015-08" db="EMBL/GenBank/DDBJ databases">
        <title>Genome sequence of the pristinamycin over-producing bacterium Streptomyces pristinaespiralis HCCB10218.</title>
        <authorList>
            <person name="Tian J."/>
            <person name="Yang J."/>
            <person name="Li L."/>
            <person name="Ruan L."/>
            <person name="Wei W."/>
            <person name="Zheng G."/>
            <person name="Wei Z."/>
            <person name="Yang S."/>
            <person name="Ge M."/>
            <person name="Jiang W."/>
            <person name="Lu Y."/>
        </authorList>
    </citation>
    <scope>NUCLEOTIDE SEQUENCE [LARGE SCALE GENOMIC DNA]</scope>
    <source>
        <strain evidence="6 7">HCCB 10218</strain>
    </source>
</reference>
<proteinExistence type="predicted"/>
<dbReference type="GO" id="GO:0008168">
    <property type="term" value="F:methyltransferase activity"/>
    <property type="evidence" value="ECO:0007669"/>
    <property type="project" value="UniProtKB-KW"/>
</dbReference>
<dbReference type="PANTHER" id="PTHR43464">
    <property type="entry name" value="METHYLTRANSFERASE"/>
    <property type="match status" value="1"/>
</dbReference>
<dbReference type="SUPFAM" id="SSF53335">
    <property type="entry name" value="S-adenosyl-L-methionine-dependent methyltransferases"/>
    <property type="match status" value="1"/>
</dbReference>
<dbReference type="Pfam" id="PF13649">
    <property type="entry name" value="Methyltransf_25"/>
    <property type="match status" value="1"/>
</dbReference>
<dbReference type="PANTHER" id="PTHR43464:SF19">
    <property type="entry name" value="UBIQUINONE BIOSYNTHESIS O-METHYLTRANSFERASE, MITOCHONDRIAL"/>
    <property type="match status" value="1"/>
</dbReference>
<sequence>MHIRLTSGSGGVIMGHPRRPPKGTFVTNGKSDADYEGMRPDRREQAEAFDAIGDSYDDAFPHKEGQVSAGDWLAGALSTGARVLDLGCGTGVPTARRLADAGFQVVGVDLSKEMVRLAQENVPEGEFHQLDIADLRPDGAADLGRFDAVTAFFSLLMLPRAEIPEALRTVRHLLVPGGLFVLSMVEADMDNRAIPFLGKSIRVSGYLREELRKVVEQDFEILEESSYTYAPAISDVPPEEQVFLCCRRRG</sequence>
<dbReference type="EMBL" id="CP011340">
    <property type="protein sequence ID" value="ALC22262.1"/>
    <property type="molecule type" value="Genomic_DNA"/>
</dbReference>
<keyword evidence="1 6" id="KW-0489">Methyltransferase</keyword>
<feature type="region of interest" description="Disordered" evidence="4">
    <location>
        <begin position="1"/>
        <end position="37"/>
    </location>
</feature>
<evidence type="ECO:0000256" key="1">
    <source>
        <dbReference type="ARBA" id="ARBA00022603"/>
    </source>
</evidence>
<dbReference type="CDD" id="cd02440">
    <property type="entry name" value="AdoMet_MTases"/>
    <property type="match status" value="1"/>
</dbReference>
<evidence type="ECO:0000256" key="3">
    <source>
        <dbReference type="ARBA" id="ARBA00022691"/>
    </source>
</evidence>
<dbReference type="STRING" id="38300.SPRI_3956"/>
<feature type="domain" description="Methyltransferase" evidence="5">
    <location>
        <begin position="83"/>
        <end position="178"/>
    </location>
</feature>
<dbReference type="InterPro" id="IPR029063">
    <property type="entry name" value="SAM-dependent_MTases_sf"/>
</dbReference>
<dbReference type="GO" id="GO:0032259">
    <property type="term" value="P:methylation"/>
    <property type="evidence" value="ECO:0007669"/>
    <property type="project" value="UniProtKB-KW"/>
</dbReference>
<keyword evidence="2 6" id="KW-0808">Transferase</keyword>